<evidence type="ECO:0000256" key="1">
    <source>
        <dbReference type="SAM" id="MobiDB-lite"/>
    </source>
</evidence>
<sequence length="182" mass="19672">MTSHLDALVQALGGVDVQPLFAGLQAGDDLLTLDLPRPDGEARQAAPEVLGEPRLGHLPTCTGRYPDQGIQLVRVCYVSFDWIWRNLQSTLHPGLIHMVTNTLGSASLLGFSVYLDPRDPFFCYFADPSSPPSLVTLRPPCLLASLPASFPYSVHSAPSLTDVIHSGRGQRNHYGPGGAERD</sequence>
<evidence type="ECO:0000313" key="3">
    <source>
        <dbReference type="Proteomes" id="UP000314294"/>
    </source>
</evidence>
<protein>
    <submittedName>
        <fullName evidence="2">Uncharacterized protein</fullName>
    </submittedName>
</protein>
<keyword evidence="3" id="KW-1185">Reference proteome</keyword>
<organism evidence="2 3">
    <name type="scientific">Liparis tanakae</name>
    <name type="common">Tanaka's snailfish</name>
    <dbReference type="NCBI Taxonomy" id="230148"/>
    <lineage>
        <taxon>Eukaryota</taxon>
        <taxon>Metazoa</taxon>
        <taxon>Chordata</taxon>
        <taxon>Craniata</taxon>
        <taxon>Vertebrata</taxon>
        <taxon>Euteleostomi</taxon>
        <taxon>Actinopterygii</taxon>
        <taxon>Neopterygii</taxon>
        <taxon>Teleostei</taxon>
        <taxon>Neoteleostei</taxon>
        <taxon>Acanthomorphata</taxon>
        <taxon>Eupercaria</taxon>
        <taxon>Perciformes</taxon>
        <taxon>Cottioidei</taxon>
        <taxon>Cottales</taxon>
        <taxon>Liparidae</taxon>
        <taxon>Liparis</taxon>
    </lineage>
</organism>
<proteinExistence type="predicted"/>
<name>A0A4Z2EQD1_9TELE</name>
<dbReference type="AlphaFoldDB" id="A0A4Z2EQD1"/>
<accession>A0A4Z2EQD1</accession>
<feature type="region of interest" description="Disordered" evidence="1">
    <location>
        <begin position="163"/>
        <end position="182"/>
    </location>
</feature>
<dbReference type="Proteomes" id="UP000314294">
    <property type="component" value="Unassembled WGS sequence"/>
</dbReference>
<comment type="caution">
    <text evidence="2">The sequence shown here is derived from an EMBL/GenBank/DDBJ whole genome shotgun (WGS) entry which is preliminary data.</text>
</comment>
<evidence type="ECO:0000313" key="2">
    <source>
        <dbReference type="EMBL" id="TNN31038.1"/>
    </source>
</evidence>
<reference evidence="2 3" key="1">
    <citation type="submission" date="2019-03" db="EMBL/GenBank/DDBJ databases">
        <title>First draft genome of Liparis tanakae, snailfish: a comprehensive survey of snailfish specific genes.</title>
        <authorList>
            <person name="Kim W."/>
            <person name="Song I."/>
            <person name="Jeong J.-H."/>
            <person name="Kim D."/>
            <person name="Kim S."/>
            <person name="Ryu S."/>
            <person name="Song J.Y."/>
            <person name="Lee S.K."/>
        </authorList>
    </citation>
    <scope>NUCLEOTIDE SEQUENCE [LARGE SCALE GENOMIC DNA]</scope>
    <source>
        <tissue evidence="2">Muscle</tissue>
    </source>
</reference>
<gene>
    <name evidence="2" type="ORF">EYF80_058809</name>
</gene>
<dbReference type="EMBL" id="SRLO01003876">
    <property type="protein sequence ID" value="TNN31038.1"/>
    <property type="molecule type" value="Genomic_DNA"/>
</dbReference>